<gene>
    <name evidence="2" type="ORF">EM308_04290</name>
</gene>
<evidence type="ECO:0000313" key="2">
    <source>
        <dbReference type="EMBL" id="AOW08785.1"/>
    </source>
</evidence>
<feature type="transmembrane region" description="Helical" evidence="1">
    <location>
        <begin position="25"/>
        <end position="44"/>
    </location>
</feature>
<dbReference type="Proteomes" id="UP000175968">
    <property type="component" value="Chromosome"/>
</dbReference>
<feature type="transmembrane region" description="Helical" evidence="1">
    <location>
        <begin position="56"/>
        <end position="77"/>
    </location>
</feature>
<evidence type="ECO:0000256" key="1">
    <source>
        <dbReference type="SAM" id="Phobius"/>
    </source>
</evidence>
<keyword evidence="1" id="KW-1133">Transmembrane helix</keyword>
<reference evidence="2 3" key="1">
    <citation type="submission" date="2016-10" db="EMBL/GenBank/DDBJ databases">
        <title>Flavobacterium gilvum sp. nov., isolated from stream water.</title>
        <authorList>
            <person name="Shin S.-K."/>
            <person name="Cho Y.-J."/>
            <person name="Yi H."/>
        </authorList>
    </citation>
    <scope>NUCLEOTIDE SEQUENCE [LARGE SCALE GENOMIC DNA]</scope>
    <source>
        <strain evidence="2 3">EM1308</strain>
    </source>
</reference>
<sequence>MELFIEIKLKKKVKMKNDQITTKESLYLVYAYVSISTFVLMSISKLTENLEKALNFNPIVSLIIILNMIVFIALLFYNRKHQSIAHK</sequence>
<proteinExistence type="predicted"/>
<accession>A0AAC9N3G2</accession>
<dbReference type="KEGG" id="fgl:EM308_04290"/>
<keyword evidence="3" id="KW-1185">Reference proteome</keyword>
<evidence type="ECO:0000313" key="3">
    <source>
        <dbReference type="Proteomes" id="UP000175968"/>
    </source>
</evidence>
<protein>
    <submittedName>
        <fullName evidence="2">Uncharacterized protein</fullName>
    </submittedName>
</protein>
<keyword evidence="1" id="KW-0812">Transmembrane</keyword>
<keyword evidence="1" id="KW-0472">Membrane</keyword>
<dbReference type="EMBL" id="CP017479">
    <property type="protein sequence ID" value="AOW08785.1"/>
    <property type="molecule type" value="Genomic_DNA"/>
</dbReference>
<name>A0AAC9N3G2_9FLAO</name>
<organism evidence="2 3">
    <name type="scientific">Flavobacterium gilvum</name>
    <dbReference type="NCBI Taxonomy" id="1492737"/>
    <lineage>
        <taxon>Bacteria</taxon>
        <taxon>Pseudomonadati</taxon>
        <taxon>Bacteroidota</taxon>
        <taxon>Flavobacteriia</taxon>
        <taxon>Flavobacteriales</taxon>
        <taxon>Flavobacteriaceae</taxon>
        <taxon>Flavobacterium</taxon>
    </lineage>
</organism>
<dbReference type="AlphaFoldDB" id="A0AAC9N3G2"/>